<evidence type="ECO:0000256" key="3">
    <source>
        <dbReference type="ARBA" id="ARBA00022458"/>
    </source>
</evidence>
<dbReference type="Gene3D" id="3.40.50.300">
    <property type="entry name" value="P-loop containing nucleotide triphosphate hydrolases"/>
    <property type="match status" value="1"/>
</dbReference>
<dbReference type="AlphaFoldDB" id="A0A368YRE0"/>
<feature type="domain" description="ABC transporter" evidence="10">
    <location>
        <begin position="13"/>
        <end position="243"/>
    </location>
</feature>
<evidence type="ECO:0000256" key="2">
    <source>
        <dbReference type="ARBA" id="ARBA00022448"/>
    </source>
</evidence>
<keyword evidence="6 11" id="KW-0067">ATP-binding</keyword>
<dbReference type="GO" id="GO:0005886">
    <property type="term" value="C:plasma membrane"/>
    <property type="evidence" value="ECO:0007669"/>
    <property type="project" value="UniProtKB-SubCell"/>
</dbReference>
<comment type="caution">
    <text evidence="11">The sequence shown here is derived from an EMBL/GenBank/DDBJ whole genome shotgun (WGS) entry which is preliminary data.</text>
</comment>
<dbReference type="OrthoDB" id="9778547at2"/>
<evidence type="ECO:0000313" key="11">
    <source>
        <dbReference type="EMBL" id="RCW82792.1"/>
    </source>
</evidence>
<sequence length="328" mass="34904">MPDTARPQKGAAIEARGLSKHFGDVRAVDGIDLDVPRGMIFGILGPNGAGKTTLLRMLATLLPPDAGSARVLGYDLAKSPHDVRASIAMTGQFASLDEDLTGRENLILLARLWGFRGQSAKKRADDLLIAFDLADASAKQVKDYSGGMRRRLDIAASLVVTPGVLFLDEPTTGLDPMARKSVWRMIRSLADAGVTILLTTQYLEEADQLAARIAVIDHGKKIAEGTSRELKTATGSGFLHLTLVDATRIAEAERLLEETTGSKAQRSSEGSALSLMVDTPQNANRAIAALIDANIELADFSMGAPSLDEVFFALTGHITESQPSPGEA</sequence>
<dbReference type="PROSITE" id="PS50893">
    <property type="entry name" value="ABC_TRANSPORTER_2"/>
    <property type="match status" value="1"/>
</dbReference>
<dbReference type="Proteomes" id="UP000253324">
    <property type="component" value="Unassembled WGS sequence"/>
</dbReference>
<protein>
    <submittedName>
        <fullName evidence="11">ABC-2 type transport system ATP-binding protein</fullName>
    </submittedName>
</protein>
<dbReference type="PANTHER" id="PTHR42711:SF19">
    <property type="entry name" value="DOXORUBICIN RESISTANCE ATP-BINDING PROTEIN DRRA"/>
    <property type="match status" value="1"/>
</dbReference>
<keyword evidence="4" id="KW-1003">Cell membrane</keyword>
<keyword evidence="2" id="KW-0813">Transport</keyword>
<gene>
    <name evidence="11" type="ORF">C7476_107207</name>
</gene>
<keyword evidence="7" id="KW-1278">Translocase</keyword>
<dbReference type="PANTHER" id="PTHR42711">
    <property type="entry name" value="ABC TRANSPORTER ATP-BINDING PROTEIN"/>
    <property type="match status" value="1"/>
</dbReference>
<dbReference type="PROSITE" id="PS00211">
    <property type="entry name" value="ABC_TRANSPORTER_1"/>
    <property type="match status" value="1"/>
</dbReference>
<dbReference type="FunFam" id="3.40.50.300:FF:000589">
    <property type="entry name" value="ABC transporter, ATP-binding subunit"/>
    <property type="match status" value="1"/>
</dbReference>
<accession>A0A368YRE0</accession>
<evidence type="ECO:0000256" key="9">
    <source>
        <dbReference type="ARBA" id="ARBA00049985"/>
    </source>
</evidence>
<dbReference type="EMBL" id="QPJM01000007">
    <property type="protein sequence ID" value="RCW82792.1"/>
    <property type="molecule type" value="Genomic_DNA"/>
</dbReference>
<dbReference type="InterPro" id="IPR017871">
    <property type="entry name" value="ABC_transporter-like_CS"/>
</dbReference>
<dbReference type="Pfam" id="PF00005">
    <property type="entry name" value="ABC_tran"/>
    <property type="match status" value="1"/>
</dbReference>
<evidence type="ECO:0000259" key="10">
    <source>
        <dbReference type="PROSITE" id="PS50893"/>
    </source>
</evidence>
<dbReference type="SMART" id="SM00382">
    <property type="entry name" value="AAA"/>
    <property type="match status" value="1"/>
</dbReference>
<name>A0A368YRE0_9HYPH</name>
<evidence type="ECO:0000256" key="8">
    <source>
        <dbReference type="ARBA" id="ARBA00023136"/>
    </source>
</evidence>
<dbReference type="NCBIfam" id="TIGR01188">
    <property type="entry name" value="drrA"/>
    <property type="match status" value="1"/>
</dbReference>
<keyword evidence="12" id="KW-1185">Reference proteome</keyword>
<dbReference type="GO" id="GO:0016887">
    <property type="term" value="F:ATP hydrolysis activity"/>
    <property type="evidence" value="ECO:0007669"/>
    <property type="project" value="InterPro"/>
</dbReference>
<keyword evidence="8" id="KW-0472">Membrane</keyword>
<dbReference type="GO" id="GO:0005524">
    <property type="term" value="F:ATP binding"/>
    <property type="evidence" value="ECO:0007669"/>
    <property type="project" value="UniProtKB-KW"/>
</dbReference>
<evidence type="ECO:0000313" key="12">
    <source>
        <dbReference type="Proteomes" id="UP000253324"/>
    </source>
</evidence>
<dbReference type="GO" id="GO:1900753">
    <property type="term" value="P:doxorubicin transport"/>
    <property type="evidence" value="ECO:0007669"/>
    <property type="project" value="InterPro"/>
</dbReference>
<evidence type="ECO:0000256" key="7">
    <source>
        <dbReference type="ARBA" id="ARBA00022967"/>
    </source>
</evidence>
<dbReference type="InterPro" id="IPR003439">
    <property type="entry name" value="ABC_transporter-like_ATP-bd"/>
</dbReference>
<dbReference type="InterPro" id="IPR005894">
    <property type="entry name" value="DrrA"/>
</dbReference>
<evidence type="ECO:0000256" key="1">
    <source>
        <dbReference type="ARBA" id="ARBA00004413"/>
    </source>
</evidence>
<comment type="similarity">
    <text evidence="9">Belongs to the ABC transporter superfamily. Drug exporter-1 (DrugE1) (TC 3.A.1.105) family.</text>
</comment>
<dbReference type="InterPro" id="IPR027417">
    <property type="entry name" value="P-loop_NTPase"/>
</dbReference>
<dbReference type="RefSeq" id="WP_114430649.1">
    <property type="nucleotide sequence ID" value="NZ_QPJM01000007.1"/>
</dbReference>
<proteinExistence type="inferred from homology"/>
<evidence type="ECO:0000256" key="5">
    <source>
        <dbReference type="ARBA" id="ARBA00022741"/>
    </source>
</evidence>
<comment type="subcellular location">
    <subcellularLocation>
        <location evidence="1">Cell membrane</location>
        <topology evidence="1">Peripheral membrane protein</topology>
        <orientation evidence="1">Cytoplasmic side</orientation>
    </subcellularLocation>
</comment>
<dbReference type="InterPro" id="IPR050763">
    <property type="entry name" value="ABC_transporter_ATP-binding"/>
</dbReference>
<organism evidence="11 12">
    <name type="scientific">Phyllobacterium bourgognense</name>
    <dbReference type="NCBI Taxonomy" id="314236"/>
    <lineage>
        <taxon>Bacteria</taxon>
        <taxon>Pseudomonadati</taxon>
        <taxon>Pseudomonadota</taxon>
        <taxon>Alphaproteobacteria</taxon>
        <taxon>Hyphomicrobiales</taxon>
        <taxon>Phyllobacteriaceae</taxon>
        <taxon>Phyllobacterium</taxon>
    </lineage>
</organism>
<dbReference type="SUPFAM" id="SSF52540">
    <property type="entry name" value="P-loop containing nucleoside triphosphate hydrolases"/>
    <property type="match status" value="1"/>
</dbReference>
<reference evidence="11 12" key="1">
    <citation type="submission" date="2018-07" db="EMBL/GenBank/DDBJ databases">
        <title>Genomic Encyclopedia of Type Strains, Phase III (KMG-III): the genomes of soil and plant-associated and newly described type strains.</title>
        <authorList>
            <person name="Whitman W."/>
        </authorList>
    </citation>
    <scope>NUCLEOTIDE SEQUENCE [LARGE SCALE GENOMIC DNA]</scope>
    <source>
        <strain evidence="11 12">31-25a</strain>
    </source>
</reference>
<dbReference type="InterPro" id="IPR003593">
    <property type="entry name" value="AAA+_ATPase"/>
</dbReference>
<evidence type="ECO:0000256" key="6">
    <source>
        <dbReference type="ARBA" id="ARBA00022840"/>
    </source>
</evidence>
<dbReference type="GO" id="GO:0043215">
    <property type="term" value="P:daunorubicin transport"/>
    <property type="evidence" value="ECO:0007669"/>
    <property type="project" value="InterPro"/>
</dbReference>
<evidence type="ECO:0000256" key="4">
    <source>
        <dbReference type="ARBA" id="ARBA00022475"/>
    </source>
</evidence>
<keyword evidence="5" id="KW-0547">Nucleotide-binding</keyword>
<keyword evidence="3" id="KW-0536">Nodulation</keyword>